<dbReference type="SMART" id="SM00264">
    <property type="entry name" value="BAG"/>
    <property type="match status" value="1"/>
</dbReference>
<feature type="domain" description="BAG" evidence="2">
    <location>
        <begin position="63"/>
        <end position="141"/>
    </location>
</feature>
<accession>A0ABQ5EYC9</accession>
<dbReference type="PROSITE" id="PS50096">
    <property type="entry name" value="IQ"/>
    <property type="match status" value="1"/>
</dbReference>
<name>A0ABQ5EYC9_9ASTR</name>
<organism evidence="3 4">
    <name type="scientific">Tanacetum coccineum</name>
    <dbReference type="NCBI Taxonomy" id="301880"/>
    <lineage>
        <taxon>Eukaryota</taxon>
        <taxon>Viridiplantae</taxon>
        <taxon>Streptophyta</taxon>
        <taxon>Embryophyta</taxon>
        <taxon>Tracheophyta</taxon>
        <taxon>Spermatophyta</taxon>
        <taxon>Magnoliopsida</taxon>
        <taxon>eudicotyledons</taxon>
        <taxon>Gunneridae</taxon>
        <taxon>Pentapetalae</taxon>
        <taxon>asterids</taxon>
        <taxon>campanulids</taxon>
        <taxon>Asterales</taxon>
        <taxon>Asteraceae</taxon>
        <taxon>Asteroideae</taxon>
        <taxon>Anthemideae</taxon>
        <taxon>Anthemidinae</taxon>
        <taxon>Tanacetum</taxon>
    </lineage>
</organism>
<reference evidence="3" key="2">
    <citation type="submission" date="2022-01" db="EMBL/GenBank/DDBJ databases">
        <authorList>
            <person name="Yamashiro T."/>
            <person name="Shiraishi A."/>
            <person name="Satake H."/>
            <person name="Nakayama K."/>
        </authorList>
    </citation>
    <scope>NUCLEOTIDE SEQUENCE</scope>
</reference>
<dbReference type="InterPro" id="IPR036533">
    <property type="entry name" value="BAG_dom_sf"/>
</dbReference>
<dbReference type="CDD" id="cd23767">
    <property type="entry name" value="IQCD"/>
    <property type="match status" value="1"/>
</dbReference>
<comment type="caution">
    <text evidence="3">The sequence shown here is derived from an EMBL/GenBank/DDBJ whole genome shotgun (WGS) entry which is preliminary data.</text>
</comment>
<dbReference type="EMBL" id="BQNB010016811">
    <property type="protein sequence ID" value="GJT56068.1"/>
    <property type="molecule type" value="Genomic_DNA"/>
</dbReference>
<dbReference type="Proteomes" id="UP001151760">
    <property type="component" value="Unassembled WGS sequence"/>
</dbReference>
<dbReference type="PANTHER" id="PTHR33322:SF4">
    <property type="entry name" value="BAG DOMAIN CONTAINING PROTEIN, EXPRESSED"/>
    <property type="match status" value="1"/>
</dbReference>
<evidence type="ECO:0000313" key="4">
    <source>
        <dbReference type="Proteomes" id="UP001151760"/>
    </source>
</evidence>
<proteinExistence type="predicted"/>
<keyword evidence="4" id="KW-1185">Reference proteome</keyword>
<reference evidence="3" key="1">
    <citation type="journal article" date="2022" name="Int. J. Mol. Sci.">
        <title>Draft Genome of Tanacetum Coccineum: Genomic Comparison of Closely Related Tanacetum-Family Plants.</title>
        <authorList>
            <person name="Yamashiro T."/>
            <person name="Shiraishi A."/>
            <person name="Nakayama K."/>
            <person name="Satake H."/>
        </authorList>
    </citation>
    <scope>NUCLEOTIDE SEQUENCE</scope>
</reference>
<dbReference type="Pfam" id="PF02179">
    <property type="entry name" value="BAG"/>
    <property type="match status" value="1"/>
</dbReference>
<keyword evidence="1" id="KW-0143">Chaperone</keyword>
<dbReference type="SUPFAM" id="SSF63491">
    <property type="entry name" value="BAG domain"/>
    <property type="match status" value="1"/>
</dbReference>
<evidence type="ECO:0000313" key="3">
    <source>
        <dbReference type="EMBL" id="GJT56068.1"/>
    </source>
</evidence>
<gene>
    <name evidence="3" type="ORF">Tco_0991122</name>
</gene>
<dbReference type="PANTHER" id="PTHR33322">
    <property type="entry name" value="BAG DOMAIN CONTAINING PROTEIN, EXPRESSED"/>
    <property type="match status" value="1"/>
</dbReference>
<protein>
    <submittedName>
        <fullName evidence="3">IQ motif, EF-hand binding site, BAG domain protein</fullName>
    </submittedName>
</protein>
<dbReference type="Gene3D" id="1.20.58.120">
    <property type="entry name" value="BAG domain"/>
    <property type="match status" value="1"/>
</dbReference>
<dbReference type="PROSITE" id="PS51035">
    <property type="entry name" value="BAG"/>
    <property type="match status" value="1"/>
</dbReference>
<dbReference type="InterPro" id="IPR003103">
    <property type="entry name" value="BAG_domain"/>
</dbReference>
<dbReference type="InterPro" id="IPR040400">
    <property type="entry name" value="BAG5/6/7/8"/>
</dbReference>
<evidence type="ECO:0000259" key="2">
    <source>
        <dbReference type="PROSITE" id="PS51035"/>
    </source>
</evidence>
<evidence type="ECO:0000256" key="1">
    <source>
        <dbReference type="ARBA" id="ARBA00023186"/>
    </source>
</evidence>
<sequence length="433" mass="49371">MMNGPYYRNRSRSVPVHKPKVVSIPVHFISSDHHQPQTNKHSSAALKIQKVFKGHTVRKALKKIVSIKNQVDEIGKRLQNDALFVKMLRNDAKERLRVNETLMSMLFKLDSVRGVENGVREVRKSVAKKAVALQEKVDTIAQTFEGDDDVSNGEQAELRDVSNEEDVVNEAMNEDSMKECDDDVRNDEEAELDDVSNGIGNEVNEEDAKEDVVDHDVSNDQKTELCDVSNGIQIRVNADVVDDDDVSKKNRDQELAVNNEAMNEDSMKECDYDVSRNNVDSIGQTFEDYVDDVSNEEFVKDVVVDDDVSNNVGNQESVDNREDVKESLMKICYDDVSRSCCDQEMAVDEDQKCGDDDIIKRCCDKGMVEKLVSDNAKMMRLMIQISERNEMQTRMINSLSKRVEQLEKAFIVSDKSRRRKKSYTRREKDGFCI</sequence>